<dbReference type="Gene3D" id="1.10.10.10">
    <property type="entry name" value="Winged helix-like DNA-binding domain superfamily/Winged helix DNA-binding domain"/>
    <property type="match status" value="1"/>
</dbReference>
<organism evidence="5 6">
    <name type="scientific">Parabacteroides faecalis</name>
    <dbReference type="NCBI Taxonomy" id="2924040"/>
    <lineage>
        <taxon>Bacteria</taxon>
        <taxon>Pseudomonadati</taxon>
        <taxon>Bacteroidota</taxon>
        <taxon>Bacteroidia</taxon>
        <taxon>Bacteroidales</taxon>
        <taxon>Tannerellaceae</taxon>
        <taxon>Parabacteroides</taxon>
    </lineage>
</organism>
<keyword evidence="1" id="KW-0805">Transcription regulation</keyword>
<evidence type="ECO:0000259" key="4">
    <source>
        <dbReference type="PROSITE" id="PS51118"/>
    </source>
</evidence>
<gene>
    <name evidence="5" type="ORF">MUN53_03365</name>
</gene>
<evidence type="ECO:0000313" key="6">
    <source>
        <dbReference type="Proteomes" id="UP001165444"/>
    </source>
</evidence>
<proteinExistence type="predicted"/>
<dbReference type="SUPFAM" id="SSF46785">
    <property type="entry name" value="Winged helix' DNA-binding domain"/>
    <property type="match status" value="1"/>
</dbReference>
<feature type="domain" description="HTH hxlR-type" evidence="4">
    <location>
        <begin position="10"/>
        <end position="109"/>
    </location>
</feature>
<dbReference type="PANTHER" id="PTHR33204">
    <property type="entry name" value="TRANSCRIPTIONAL REGULATOR, MARR FAMILY"/>
    <property type="match status" value="1"/>
</dbReference>
<dbReference type="PROSITE" id="PS51118">
    <property type="entry name" value="HTH_HXLR"/>
    <property type="match status" value="1"/>
</dbReference>
<comment type="caution">
    <text evidence="5">The sequence shown here is derived from an EMBL/GenBank/DDBJ whole genome shotgun (WGS) entry which is preliminary data.</text>
</comment>
<evidence type="ECO:0000256" key="1">
    <source>
        <dbReference type="ARBA" id="ARBA00023015"/>
    </source>
</evidence>
<keyword evidence="2" id="KW-0238">DNA-binding</keyword>
<dbReference type="InterPro" id="IPR002577">
    <property type="entry name" value="HTH_HxlR"/>
</dbReference>
<keyword evidence="3" id="KW-0804">Transcription</keyword>
<dbReference type="InterPro" id="IPR036390">
    <property type="entry name" value="WH_DNA-bd_sf"/>
</dbReference>
<dbReference type="RefSeq" id="WP_243323397.1">
    <property type="nucleotide sequence ID" value="NZ_JAKZMM010000006.1"/>
</dbReference>
<evidence type="ECO:0000313" key="5">
    <source>
        <dbReference type="EMBL" id="MCJ2379653.1"/>
    </source>
</evidence>
<dbReference type="InterPro" id="IPR036388">
    <property type="entry name" value="WH-like_DNA-bd_sf"/>
</dbReference>
<name>A0ABT0BYJ1_9BACT</name>
<protein>
    <submittedName>
        <fullName evidence="5">Helix-turn-helix transcriptional regulator</fullName>
    </submittedName>
</protein>
<sequence length="123" mass="14319">MKEFHHHKFCPIRDILSRIGSKWSMLVLITLDANGTMRFNEIQKSIGDISQRMLTLTVRTLEADGLIKRDVYPEVPPRVEYTLTDRGRSLMPLLKELVRWALDNQEQILEERANLDAQEEVKG</sequence>
<accession>A0ABT0BYJ1</accession>
<dbReference type="PANTHER" id="PTHR33204:SF39">
    <property type="entry name" value="TRANSCRIPTIONAL REGULATORY PROTEIN"/>
    <property type="match status" value="1"/>
</dbReference>
<evidence type="ECO:0000256" key="3">
    <source>
        <dbReference type="ARBA" id="ARBA00023163"/>
    </source>
</evidence>
<evidence type="ECO:0000256" key="2">
    <source>
        <dbReference type="ARBA" id="ARBA00023125"/>
    </source>
</evidence>
<dbReference type="Proteomes" id="UP001165444">
    <property type="component" value="Unassembled WGS sequence"/>
</dbReference>
<reference evidence="5 6" key="1">
    <citation type="submission" date="2022-03" db="EMBL/GenBank/DDBJ databases">
        <title>Parabacteroides sp. nov. isolated from swine feces.</title>
        <authorList>
            <person name="Bak J.E."/>
        </authorList>
    </citation>
    <scope>NUCLEOTIDE SEQUENCE [LARGE SCALE GENOMIC DNA]</scope>
    <source>
        <strain evidence="5 6">AGMB00274</strain>
    </source>
</reference>
<dbReference type="Pfam" id="PF01638">
    <property type="entry name" value="HxlR"/>
    <property type="match status" value="1"/>
</dbReference>
<keyword evidence="6" id="KW-1185">Reference proteome</keyword>
<dbReference type="EMBL" id="JAKZMM010000006">
    <property type="protein sequence ID" value="MCJ2379653.1"/>
    <property type="molecule type" value="Genomic_DNA"/>
</dbReference>